<dbReference type="InterPro" id="IPR023865">
    <property type="entry name" value="Aliphatic_acid_kinase_CS"/>
</dbReference>
<comment type="function">
    <text evidence="7">Catalyzes the formation of acetyl phosphate from acetate and ATP. Can also catalyze the reverse reaction.</text>
</comment>
<dbReference type="PANTHER" id="PTHR21060:SF15">
    <property type="entry name" value="ACETATE KINASE-RELATED"/>
    <property type="match status" value="1"/>
</dbReference>
<dbReference type="CDD" id="cd24010">
    <property type="entry name" value="ASKHA_NBD_AcK_PK"/>
    <property type="match status" value="1"/>
</dbReference>
<comment type="caution">
    <text evidence="9">The sequence shown here is derived from an EMBL/GenBank/DDBJ whole genome shotgun (WGS) entry which is preliminary data.</text>
</comment>
<dbReference type="GO" id="GO:0000287">
    <property type="term" value="F:magnesium ion binding"/>
    <property type="evidence" value="ECO:0007669"/>
    <property type="project" value="UniProtKB-UniRule"/>
</dbReference>
<dbReference type="GO" id="GO:0008776">
    <property type="term" value="F:acetate kinase activity"/>
    <property type="evidence" value="ECO:0007669"/>
    <property type="project" value="UniProtKB-UniRule"/>
</dbReference>
<evidence type="ECO:0000256" key="8">
    <source>
        <dbReference type="RuleBase" id="RU003835"/>
    </source>
</evidence>
<dbReference type="Gene3D" id="3.30.420.40">
    <property type="match status" value="2"/>
</dbReference>
<organism evidence="9 10">
    <name type="scientific">Candidatus Borkfalkia excrementigallinarum</name>
    <dbReference type="NCBI Taxonomy" id="2838506"/>
    <lineage>
        <taxon>Bacteria</taxon>
        <taxon>Bacillati</taxon>
        <taxon>Bacillota</taxon>
        <taxon>Clostridia</taxon>
        <taxon>Christensenellales</taxon>
        <taxon>Christensenellaceae</taxon>
        <taxon>Candidatus Borkfalkia</taxon>
    </lineage>
</organism>
<feature type="active site" description="Proton donor/acceptor" evidence="7">
    <location>
        <position position="147"/>
    </location>
</feature>
<dbReference type="GO" id="GO:0005524">
    <property type="term" value="F:ATP binding"/>
    <property type="evidence" value="ECO:0007669"/>
    <property type="project" value="UniProtKB-KW"/>
</dbReference>
<dbReference type="GO" id="GO:0006085">
    <property type="term" value="P:acetyl-CoA biosynthetic process"/>
    <property type="evidence" value="ECO:0007669"/>
    <property type="project" value="UniProtKB-UniRule"/>
</dbReference>
<feature type="binding site" evidence="7">
    <location>
        <position position="14"/>
    </location>
    <ligand>
        <name>ATP</name>
        <dbReference type="ChEBI" id="CHEBI:30616"/>
    </ligand>
</feature>
<sequence>MKILVVNAGSSSLKYQLIDMDTENVIAKGGCERIGIRGSSLKHKTAKGEVVIEKDMPNHKIAIQMVLDALINKDYGAIRSMKEIDAVGHRLVHSAEDFNQSVLLTDEVMEICRRNAELAPLHQPANILGIEACKEVMPDTPMALVFDTAFHSTMPQYAYMYAIDYDDYKNYKIRRYGFHGTSHKYVSQEAIRYLGKKAEDTKIVTCHLGGGSSISAIMGGKSVDTSMGFTPLAGVPMGTRSGDIDPAVLEYLAAKKNYTLLDCNDYLNKKCGVAGISGISSDFRDLTKAADEGNERAKLAIDMFVYACKKYIGAYVAAMDGIDCLVFTAGIGENTWQVRQGICAGLKFFSIAIDEEKNKQKNDGAIHDISAKDSRVKVLVIPTNEELVIARETKELLENR</sequence>
<feature type="binding site" evidence="7">
    <location>
        <begin position="330"/>
        <end position="334"/>
    </location>
    <ligand>
        <name>ATP</name>
        <dbReference type="ChEBI" id="CHEBI:30616"/>
    </ligand>
</feature>
<dbReference type="NCBIfam" id="TIGR00016">
    <property type="entry name" value="ackA"/>
    <property type="match status" value="1"/>
</dbReference>
<evidence type="ECO:0000313" key="10">
    <source>
        <dbReference type="Proteomes" id="UP000886750"/>
    </source>
</evidence>
<dbReference type="InterPro" id="IPR000890">
    <property type="entry name" value="Aliphatic_acid_kin_short-chain"/>
</dbReference>
<dbReference type="PIRSF" id="PIRSF000722">
    <property type="entry name" value="Acetate_prop_kin"/>
    <property type="match status" value="1"/>
</dbReference>
<dbReference type="AlphaFoldDB" id="A0A9D2CR68"/>
<keyword evidence="7" id="KW-0479">Metal-binding</keyword>
<dbReference type="InterPro" id="IPR043129">
    <property type="entry name" value="ATPase_NBD"/>
</dbReference>
<feature type="binding site" evidence="7">
    <location>
        <position position="385"/>
    </location>
    <ligand>
        <name>Mg(2+)</name>
        <dbReference type="ChEBI" id="CHEBI:18420"/>
    </ligand>
</feature>
<evidence type="ECO:0000256" key="2">
    <source>
        <dbReference type="ARBA" id="ARBA00022490"/>
    </source>
</evidence>
<keyword evidence="4 7" id="KW-0547">Nucleotide-binding</keyword>
<feature type="site" description="Transition state stabilizer" evidence="7">
    <location>
        <position position="179"/>
    </location>
</feature>
<dbReference type="SUPFAM" id="SSF53067">
    <property type="entry name" value="Actin-like ATPase domain"/>
    <property type="match status" value="2"/>
</dbReference>
<reference evidence="9" key="2">
    <citation type="submission" date="2021-04" db="EMBL/GenBank/DDBJ databases">
        <authorList>
            <person name="Gilroy R."/>
        </authorList>
    </citation>
    <scope>NUCLEOTIDE SEQUENCE</scope>
    <source>
        <strain evidence="9">1345</strain>
    </source>
</reference>
<feature type="binding site" evidence="7">
    <location>
        <begin position="282"/>
        <end position="284"/>
    </location>
    <ligand>
        <name>ATP</name>
        <dbReference type="ChEBI" id="CHEBI:30616"/>
    </ligand>
</feature>
<comment type="pathway">
    <text evidence="7">Metabolic intermediate biosynthesis; acetyl-CoA biosynthesis; acetyl-CoA from acetate: step 1/2.</text>
</comment>
<dbReference type="GO" id="GO:0006083">
    <property type="term" value="P:acetate metabolic process"/>
    <property type="evidence" value="ECO:0007669"/>
    <property type="project" value="TreeGrafter"/>
</dbReference>
<reference evidence="9" key="1">
    <citation type="journal article" date="2021" name="PeerJ">
        <title>Extensive microbial diversity within the chicken gut microbiome revealed by metagenomics and culture.</title>
        <authorList>
            <person name="Gilroy R."/>
            <person name="Ravi A."/>
            <person name="Getino M."/>
            <person name="Pursley I."/>
            <person name="Horton D.L."/>
            <person name="Alikhan N.F."/>
            <person name="Baker D."/>
            <person name="Gharbi K."/>
            <person name="Hall N."/>
            <person name="Watson M."/>
            <person name="Adriaenssens E.M."/>
            <person name="Foster-Nyarko E."/>
            <person name="Jarju S."/>
            <person name="Secka A."/>
            <person name="Antonio M."/>
            <person name="Oren A."/>
            <person name="Chaudhuri R.R."/>
            <person name="La Ragione R."/>
            <person name="Hildebrand F."/>
            <person name="Pallen M.J."/>
        </authorList>
    </citation>
    <scope>NUCLEOTIDE SEQUENCE</scope>
    <source>
        <strain evidence="9">1345</strain>
    </source>
</reference>
<evidence type="ECO:0000313" key="9">
    <source>
        <dbReference type="EMBL" id="HIY96794.1"/>
    </source>
</evidence>
<feature type="binding site" evidence="7">
    <location>
        <begin position="207"/>
        <end position="211"/>
    </location>
    <ligand>
        <name>ATP</name>
        <dbReference type="ChEBI" id="CHEBI:30616"/>
    </ligand>
</feature>
<dbReference type="InterPro" id="IPR004372">
    <property type="entry name" value="Ac/propionate_kinase"/>
</dbReference>
<keyword evidence="6 7" id="KW-0067">ATP-binding</keyword>
<feature type="binding site" evidence="7">
    <location>
        <position position="90"/>
    </location>
    <ligand>
        <name>substrate</name>
    </ligand>
</feature>
<dbReference type="PROSITE" id="PS01076">
    <property type="entry name" value="ACETATE_KINASE_2"/>
    <property type="match status" value="1"/>
</dbReference>
<dbReference type="EMBL" id="DXCQ01000028">
    <property type="protein sequence ID" value="HIY96794.1"/>
    <property type="molecule type" value="Genomic_DNA"/>
</dbReference>
<evidence type="ECO:0000256" key="3">
    <source>
        <dbReference type="ARBA" id="ARBA00022679"/>
    </source>
</evidence>
<feature type="site" description="Transition state stabilizer" evidence="7">
    <location>
        <position position="240"/>
    </location>
</feature>
<name>A0A9D2CR68_9FIRM</name>
<comment type="similarity">
    <text evidence="1 7 8">Belongs to the acetokinase family.</text>
</comment>
<evidence type="ECO:0000256" key="6">
    <source>
        <dbReference type="ARBA" id="ARBA00022840"/>
    </source>
</evidence>
<comment type="cofactor">
    <cofactor evidence="7">
        <name>Mg(2+)</name>
        <dbReference type="ChEBI" id="CHEBI:18420"/>
    </cofactor>
    <cofactor evidence="7">
        <name>Mn(2+)</name>
        <dbReference type="ChEBI" id="CHEBI:29035"/>
    </cofactor>
    <text evidence="7">Mg(2+). Can also accept Mn(2+).</text>
</comment>
<dbReference type="GO" id="GO:0005737">
    <property type="term" value="C:cytoplasm"/>
    <property type="evidence" value="ECO:0007669"/>
    <property type="project" value="UniProtKB-SubCell"/>
</dbReference>
<protein>
    <recommendedName>
        <fullName evidence="7">Acetate kinase</fullName>
        <ecNumber evidence="7">2.7.2.1</ecNumber>
    </recommendedName>
    <alternativeName>
        <fullName evidence="7">Acetokinase</fullName>
    </alternativeName>
</protein>
<evidence type="ECO:0000256" key="1">
    <source>
        <dbReference type="ARBA" id="ARBA00008748"/>
    </source>
</evidence>
<dbReference type="HAMAP" id="MF_00020">
    <property type="entry name" value="Acetate_kinase"/>
    <property type="match status" value="1"/>
</dbReference>
<comment type="subcellular location">
    <subcellularLocation>
        <location evidence="7">Cytoplasm</location>
    </subcellularLocation>
</comment>
<dbReference type="PRINTS" id="PR00471">
    <property type="entry name" value="ACETATEKNASE"/>
</dbReference>
<dbReference type="Proteomes" id="UP000886750">
    <property type="component" value="Unassembled WGS sequence"/>
</dbReference>
<keyword evidence="2 7" id="KW-0963">Cytoplasm</keyword>
<comment type="subunit">
    <text evidence="7">Homodimer.</text>
</comment>
<keyword evidence="5 7" id="KW-0418">Kinase</keyword>
<comment type="catalytic activity">
    <reaction evidence="7">
        <text>acetate + ATP = acetyl phosphate + ADP</text>
        <dbReference type="Rhea" id="RHEA:11352"/>
        <dbReference type="ChEBI" id="CHEBI:22191"/>
        <dbReference type="ChEBI" id="CHEBI:30089"/>
        <dbReference type="ChEBI" id="CHEBI:30616"/>
        <dbReference type="ChEBI" id="CHEBI:456216"/>
        <dbReference type="EC" id="2.7.2.1"/>
    </reaction>
</comment>
<evidence type="ECO:0000256" key="4">
    <source>
        <dbReference type="ARBA" id="ARBA00022741"/>
    </source>
</evidence>
<proteinExistence type="inferred from homology"/>
<dbReference type="PANTHER" id="PTHR21060">
    <property type="entry name" value="ACETATE KINASE"/>
    <property type="match status" value="1"/>
</dbReference>
<gene>
    <name evidence="7" type="primary">ackA</name>
    <name evidence="9" type="ORF">H9729_03825</name>
</gene>
<feature type="binding site" evidence="7">
    <location>
        <position position="7"/>
    </location>
    <ligand>
        <name>Mg(2+)</name>
        <dbReference type="ChEBI" id="CHEBI:18420"/>
    </ligand>
</feature>
<accession>A0A9D2CR68</accession>
<dbReference type="PROSITE" id="PS01075">
    <property type="entry name" value="ACETATE_KINASE_1"/>
    <property type="match status" value="1"/>
</dbReference>
<keyword evidence="7" id="KW-0460">Magnesium</keyword>
<evidence type="ECO:0000256" key="7">
    <source>
        <dbReference type="HAMAP-Rule" id="MF_00020"/>
    </source>
</evidence>
<dbReference type="EC" id="2.7.2.1" evidence="7"/>
<evidence type="ECO:0000256" key="5">
    <source>
        <dbReference type="ARBA" id="ARBA00022777"/>
    </source>
</evidence>
<keyword evidence="3 7" id="KW-0808">Transferase</keyword>
<dbReference type="Pfam" id="PF00871">
    <property type="entry name" value="Acetate_kinase"/>
    <property type="match status" value="1"/>
</dbReference>